<accession>A0ABN5RFE0</accession>
<keyword evidence="3" id="KW-1185">Reference proteome</keyword>
<feature type="transmembrane region" description="Helical" evidence="1">
    <location>
        <begin position="20"/>
        <end position="37"/>
    </location>
</feature>
<dbReference type="Proteomes" id="UP000274630">
    <property type="component" value="Plasmid lp25_cp32-3"/>
</dbReference>
<name>A0ABN5RFE0_BORGP</name>
<keyword evidence="1" id="KW-0812">Transmembrane</keyword>
<protein>
    <submittedName>
        <fullName evidence="2">Uncharacterized protein</fullName>
    </submittedName>
</protein>
<keyword evidence="1" id="KW-0472">Membrane</keyword>
<evidence type="ECO:0000256" key="1">
    <source>
        <dbReference type="SAM" id="Phobius"/>
    </source>
</evidence>
<proteinExistence type="predicted"/>
<organism evidence="2 3">
    <name type="scientific">Borrelia garinii subsp. bavariensis (strain ATCC BAA-2496 / DSM 23469 / PBi)</name>
    <name type="common">Borreliella bavariensis</name>
    <dbReference type="NCBI Taxonomy" id="290434"/>
    <lineage>
        <taxon>Bacteria</taxon>
        <taxon>Pseudomonadati</taxon>
        <taxon>Spirochaetota</taxon>
        <taxon>Spirochaetia</taxon>
        <taxon>Spirochaetales</taxon>
        <taxon>Borreliaceae</taxon>
        <taxon>Borreliella</taxon>
    </lineage>
</organism>
<sequence>MYKEYKITRFGQYLILIRYLIKNSKFFYFCQIFILIIKFKKNNWDSKVNFIKYNVHVEINIYVFLE</sequence>
<reference evidence="3" key="1">
    <citation type="submission" date="2018-04" db="EMBL/GenBank/DDBJ databases">
        <title>Whole Genome Assembly of Borrelia bavariensis PBi.</title>
        <authorList>
            <person name="Margos G."/>
        </authorList>
    </citation>
    <scope>NUCLEOTIDE SEQUENCE [LARGE SCALE GENOMIC DNA]</scope>
    <source>
        <strain evidence="3">PBi</strain>
        <plasmid evidence="3">lp25_cp32-3</plasmid>
    </source>
</reference>
<keyword evidence="2" id="KW-0614">Plasmid</keyword>
<evidence type="ECO:0000313" key="2">
    <source>
        <dbReference type="EMBL" id="AZA27228.1"/>
    </source>
</evidence>
<keyword evidence="1" id="KW-1133">Transmembrane helix</keyword>
<gene>
    <name evidence="2" type="ORF">DB299_04935</name>
</gene>
<dbReference type="EMBL" id="CP028874">
    <property type="protein sequence ID" value="AZA27228.1"/>
    <property type="molecule type" value="Genomic_DNA"/>
</dbReference>
<evidence type="ECO:0000313" key="3">
    <source>
        <dbReference type="Proteomes" id="UP000274630"/>
    </source>
</evidence>
<geneLocation type="plasmid" evidence="2 3">
    <name>lp25_cp32-3</name>
</geneLocation>